<keyword evidence="3" id="KW-1185">Reference proteome</keyword>
<feature type="region of interest" description="Disordered" evidence="1">
    <location>
        <begin position="1"/>
        <end position="22"/>
    </location>
</feature>
<comment type="caution">
    <text evidence="2">The sequence shown here is derived from an EMBL/GenBank/DDBJ whole genome shotgun (WGS) entry which is preliminary data.</text>
</comment>
<evidence type="ECO:0000256" key="1">
    <source>
        <dbReference type="SAM" id="MobiDB-lite"/>
    </source>
</evidence>
<feature type="region of interest" description="Disordered" evidence="1">
    <location>
        <begin position="155"/>
        <end position="186"/>
    </location>
</feature>
<protein>
    <recommendedName>
        <fullName evidence="4">Protein kinase domain-containing protein</fullName>
    </recommendedName>
</protein>
<dbReference type="Proteomes" id="UP000650467">
    <property type="component" value="Unassembled WGS sequence"/>
</dbReference>
<feature type="region of interest" description="Disordered" evidence="1">
    <location>
        <begin position="425"/>
        <end position="450"/>
    </location>
</feature>
<dbReference type="InterPro" id="IPR011009">
    <property type="entry name" value="Kinase-like_dom_sf"/>
</dbReference>
<dbReference type="AlphaFoldDB" id="A0A835VV50"/>
<feature type="compositionally biased region" description="Low complexity" evidence="1">
    <location>
        <begin position="425"/>
        <end position="449"/>
    </location>
</feature>
<proteinExistence type="predicted"/>
<evidence type="ECO:0000313" key="3">
    <source>
        <dbReference type="Proteomes" id="UP000650467"/>
    </source>
</evidence>
<dbReference type="SUPFAM" id="SSF56112">
    <property type="entry name" value="Protein kinase-like (PK-like)"/>
    <property type="match status" value="1"/>
</dbReference>
<dbReference type="OrthoDB" id="10573037at2759"/>
<reference evidence="2" key="1">
    <citation type="journal article" date="2020" name="bioRxiv">
        <title>Comparative genomics of Chlamydomonas.</title>
        <authorList>
            <person name="Craig R.J."/>
            <person name="Hasan A.R."/>
            <person name="Ness R.W."/>
            <person name="Keightley P.D."/>
        </authorList>
    </citation>
    <scope>NUCLEOTIDE SEQUENCE</scope>
    <source>
        <strain evidence="2">SAG 7.73</strain>
    </source>
</reference>
<sequence length="765" mass="78717">MATSYPAQGPEARRGLEAAKPAGALRPVPLLALSGLGVSREANGESGECGGCASPHHTELGASAPCANPLANSCTVDGAQAAPNNISAPSPGNSPRPAPASPRQQCQALRDGVARLSNGHVKHLPSDSITAIYQEVLHESRDGSSGIAHSRTVRVGALVPPPPPPGGRQQQQAIKGGGGGGGGGGGQYTEMLIHAETLELPPHEYAVLEAGGNLVPQQLKCVVAGALAVHVANANRRAQPAAVAAALAAAAADPAADAAALIAPLLGYDVVFVARGIFLFTTFWEVLSVPPQSAPPPPPPPPAAAAALPLLTNRDALVAGIAQSQGYYLPAHMPAASLVETEPRKTVHRVTDAADRSTTLRKVDKVVTAAHGAVACKSSRFQVSAAAVAELAAGTCTEQRMEREVELALREVRLAVMLERDFASSSSSAGSSSSSAGSSGSSSSSGAGSSKRRRLPVLLGWDVEELCAADGAYNFVTYWEWAEHGSVLHYVWDCMTTPAADGSHYRKVLDVFFQVVDHLGLLSRTGHVLGDLKHDNLLVNAQGDVLISDVDGAGWHMASTLAPVQVEAAAAAAAAAAACADPSPKAKAAAAAAAEAAVFADRLDTVPVPAAPYMATWPYAAPEMFVGQVLADLRAKSLAVVAAEAQAAGHQGAVALLAQLYRECPDSKDAQLARLAGMHGGRDSMCAASHAYLLAASTIDLVTQVGAALRKQPGQQQQPQQLEQDLLFLTDLGGAMRPLLTATPETRPGLRQLRAALAQLEADWC</sequence>
<organism evidence="2 3">
    <name type="scientific">Chlamydomonas incerta</name>
    <dbReference type="NCBI Taxonomy" id="51695"/>
    <lineage>
        <taxon>Eukaryota</taxon>
        <taxon>Viridiplantae</taxon>
        <taxon>Chlorophyta</taxon>
        <taxon>core chlorophytes</taxon>
        <taxon>Chlorophyceae</taxon>
        <taxon>CS clade</taxon>
        <taxon>Chlamydomonadales</taxon>
        <taxon>Chlamydomonadaceae</taxon>
        <taxon>Chlamydomonas</taxon>
    </lineage>
</organism>
<dbReference type="Gene3D" id="1.10.510.10">
    <property type="entry name" value="Transferase(Phosphotransferase) domain 1"/>
    <property type="match status" value="1"/>
</dbReference>
<feature type="region of interest" description="Disordered" evidence="1">
    <location>
        <begin position="82"/>
        <end position="108"/>
    </location>
</feature>
<gene>
    <name evidence="2" type="ORF">HXX76_010020</name>
</gene>
<accession>A0A835VV50</accession>
<evidence type="ECO:0008006" key="4">
    <source>
        <dbReference type="Google" id="ProtNLM"/>
    </source>
</evidence>
<name>A0A835VV50_CHLIN</name>
<evidence type="ECO:0000313" key="2">
    <source>
        <dbReference type="EMBL" id="KAG2430497.1"/>
    </source>
</evidence>
<dbReference type="EMBL" id="JAEHOC010000027">
    <property type="protein sequence ID" value="KAG2430497.1"/>
    <property type="molecule type" value="Genomic_DNA"/>
</dbReference>
<feature type="compositionally biased region" description="Polar residues" evidence="1">
    <location>
        <begin position="82"/>
        <end position="91"/>
    </location>
</feature>
<feature type="compositionally biased region" description="Gly residues" evidence="1">
    <location>
        <begin position="175"/>
        <end position="186"/>
    </location>
</feature>